<name>A0A8A2VCL0_9EURY</name>
<dbReference type="Pfam" id="PF24035">
    <property type="entry name" value="DUF7344"/>
    <property type="match status" value="1"/>
</dbReference>
<dbReference type="EMBL" id="CP071462">
    <property type="protein sequence ID" value="QSW99241.1"/>
    <property type="molecule type" value="Genomic_DNA"/>
</dbReference>
<feature type="domain" description="DUF7344" evidence="1">
    <location>
        <begin position="7"/>
        <end position="85"/>
    </location>
</feature>
<organism evidence="2 3">
    <name type="scientific">Haloterrigena alkaliphila</name>
    <dbReference type="NCBI Taxonomy" id="2816475"/>
    <lineage>
        <taxon>Archaea</taxon>
        <taxon>Methanobacteriati</taxon>
        <taxon>Methanobacteriota</taxon>
        <taxon>Stenosarchaea group</taxon>
        <taxon>Halobacteria</taxon>
        <taxon>Halobacteriales</taxon>
        <taxon>Natrialbaceae</taxon>
        <taxon>Haloterrigena</taxon>
    </lineage>
</organism>
<protein>
    <recommendedName>
        <fullName evidence="1">DUF7344 domain-containing protein</fullName>
    </recommendedName>
</protein>
<evidence type="ECO:0000259" key="1">
    <source>
        <dbReference type="Pfam" id="PF24035"/>
    </source>
</evidence>
<dbReference type="InterPro" id="IPR055768">
    <property type="entry name" value="DUF7344"/>
</dbReference>
<dbReference type="RefSeq" id="WP_207288849.1">
    <property type="nucleotide sequence ID" value="NZ_CP071462.1"/>
</dbReference>
<keyword evidence="3" id="KW-1185">Reference proteome</keyword>
<gene>
    <name evidence="2" type="ORF">J0X25_17980</name>
</gene>
<proteinExistence type="predicted"/>
<dbReference type="GeneID" id="63189235"/>
<dbReference type="KEGG" id="hakz:J0X25_17980"/>
<evidence type="ECO:0000313" key="3">
    <source>
        <dbReference type="Proteomes" id="UP000663203"/>
    </source>
</evidence>
<dbReference type="Proteomes" id="UP000663203">
    <property type="component" value="Chromosome"/>
</dbReference>
<reference evidence="2 3" key="1">
    <citation type="submission" date="2021-03" db="EMBL/GenBank/DDBJ databases">
        <title>Haloterrigena longa sp. nov. and Haloterrigena limicola sp. nov., extremely halophilic archaea isolated from a salt lake.</title>
        <authorList>
            <person name="Henglin C."/>
        </authorList>
    </citation>
    <scope>NUCLEOTIDE SEQUENCE [LARGE SCALE GENOMIC DNA]</scope>
    <source>
        <strain evidence="2 3">KZCA68</strain>
    </source>
</reference>
<sequence>MEPTDAFRVLASIDRQLVLHELVTDSEPVSIEQLSQRVASRRHGLPLERMTDEQLERAQVRLVHQHFPLLCDRNLLVVDWETREVALTGSPDVDSLFEAAEELEQWPPDDLIHDFAT</sequence>
<evidence type="ECO:0000313" key="2">
    <source>
        <dbReference type="EMBL" id="QSW99241.1"/>
    </source>
</evidence>
<dbReference type="AlphaFoldDB" id="A0A8A2VCL0"/>
<accession>A0A8A2VCL0</accession>